<dbReference type="GO" id="GO:0004803">
    <property type="term" value="F:transposase activity"/>
    <property type="evidence" value="ECO:0007669"/>
    <property type="project" value="InterPro"/>
</dbReference>
<name>A0A8S0X922_9GAMM</name>
<evidence type="ECO:0000313" key="2">
    <source>
        <dbReference type="EMBL" id="CAA9891784.1"/>
    </source>
</evidence>
<accession>A0A8S0X922</accession>
<keyword evidence="3" id="KW-1185">Reference proteome</keyword>
<dbReference type="Proteomes" id="UP000494216">
    <property type="component" value="Unassembled WGS sequence"/>
</dbReference>
<dbReference type="EMBL" id="CADCXN010000080">
    <property type="protein sequence ID" value="CAA9891784.1"/>
    <property type="molecule type" value="Genomic_DNA"/>
</dbReference>
<protein>
    <recommendedName>
        <fullName evidence="1">Tn3 transposase DDE domain-containing protein</fullName>
    </recommendedName>
</protein>
<organism evidence="2 3">
    <name type="scientific">Candidatus Methylobacter favarea</name>
    <dbReference type="NCBI Taxonomy" id="2707345"/>
    <lineage>
        <taxon>Bacteria</taxon>
        <taxon>Pseudomonadati</taxon>
        <taxon>Pseudomonadota</taxon>
        <taxon>Gammaproteobacteria</taxon>
        <taxon>Methylococcales</taxon>
        <taxon>Methylococcaceae</taxon>
        <taxon>Methylobacter</taxon>
    </lineage>
</organism>
<dbReference type="InterPro" id="IPR002513">
    <property type="entry name" value="Tn3_Tnp_DDE_dom"/>
</dbReference>
<feature type="domain" description="Tn3 transposase DDE" evidence="1">
    <location>
        <begin position="2"/>
        <end position="89"/>
    </location>
</feature>
<gene>
    <name evidence="2" type="ORF">METHB2_50055</name>
</gene>
<evidence type="ECO:0000313" key="3">
    <source>
        <dbReference type="Proteomes" id="UP000494216"/>
    </source>
</evidence>
<sequence>MQVLYCPDNPALYEKFLIKPSSEIEIEGIANQKPNIDQVAATLGLKERIQGRLIAKLCIYIPPNPMRRAIFEFDKLIRSIYTRGYLRSANGTQSSPLPKPY</sequence>
<evidence type="ECO:0000259" key="1">
    <source>
        <dbReference type="Pfam" id="PF01526"/>
    </source>
</evidence>
<comment type="caution">
    <text evidence="2">The sequence shown here is derived from an EMBL/GenBank/DDBJ whole genome shotgun (WGS) entry which is preliminary data.</text>
</comment>
<reference evidence="2 3" key="1">
    <citation type="submission" date="2020-02" db="EMBL/GenBank/DDBJ databases">
        <authorList>
            <person name="Hogendoorn C."/>
        </authorList>
    </citation>
    <scope>NUCLEOTIDE SEQUENCE [LARGE SCALE GENOMIC DNA]</scope>
    <source>
        <strain evidence="2">METHB21</strain>
    </source>
</reference>
<dbReference type="Pfam" id="PF01526">
    <property type="entry name" value="DDE_Tnp_Tn3"/>
    <property type="match status" value="1"/>
</dbReference>
<proteinExistence type="predicted"/>
<dbReference type="GO" id="GO:0006313">
    <property type="term" value="P:DNA transposition"/>
    <property type="evidence" value="ECO:0007669"/>
    <property type="project" value="InterPro"/>
</dbReference>
<dbReference type="AlphaFoldDB" id="A0A8S0X922"/>